<feature type="domain" description="Peptidase A2" evidence="2">
    <location>
        <begin position="1"/>
        <end position="70"/>
    </location>
</feature>
<evidence type="ECO:0000313" key="3">
    <source>
        <dbReference type="EMBL" id="KAF6390284.1"/>
    </source>
</evidence>
<dbReference type="PROSITE" id="PS50175">
    <property type="entry name" value="ASP_PROT_RETROV"/>
    <property type="match status" value="1"/>
</dbReference>
<dbReference type="Gene3D" id="3.10.10.10">
    <property type="entry name" value="HIV Type 1 Reverse Transcriptase, subunit A, domain 1"/>
    <property type="match status" value="1"/>
</dbReference>
<proteinExistence type="predicted"/>
<dbReference type="Gene3D" id="2.40.70.10">
    <property type="entry name" value="Acid Proteases"/>
    <property type="match status" value="1"/>
</dbReference>
<dbReference type="GO" id="GO:0006508">
    <property type="term" value="P:proteolysis"/>
    <property type="evidence" value="ECO:0007669"/>
    <property type="project" value="InterPro"/>
</dbReference>
<dbReference type="SUPFAM" id="SSF56672">
    <property type="entry name" value="DNA/RNA polymerases"/>
    <property type="match status" value="1"/>
</dbReference>
<comment type="caution">
    <text evidence="3">The sequence shown here is derived from an EMBL/GenBank/DDBJ whole genome shotgun (WGS) entry which is preliminary data.</text>
</comment>
<dbReference type="GO" id="GO:0004190">
    <property type="term" value="F:aspartic-type endopeptidase activity"/>
    <property type="evidence" value="ECO:0007669"/>
    <property type="project" value="InterPro"/>
</dbReference>
<dbReference type="InterPro" id="IPR021109">
    <property type="entry name" value="Peptidase_aspartic_dom_sf"/>
</dbReference>
<dbReference type="InterPro" id="IPR043502">
    <property type="entry name" value="DNA/RNA_pol_sf"/>
</dbReference>
<protein>
    <recommendedName>
        <fullName evidence="2">Peptidase A2 domain-containing protein</fullName>
    </recommendedName>
</protein>
<accession>A0A7J8AV50</accession>
<dbReference type="AlphaFoldDB" id="A0A7J8AV50"/>
<dbReference type="Pfam" id="PF00077">
    <property type="entry name" value="RVP"/>
    <property type="match status" value="1"/>
</dbReference>
<dbReference type="EMBL" id="JACAGC010000001">
    <property type="protein sequence ID" value="KAF6390284.1"/>
    <property type="molecule type" value="Genomic_DNA"/>
</dbReference>
<gene>
    <name evidence="3" type="ORF">mRhiFer1_007858</name>
</gene>
<dbReference type="PANTHER" id="PTHR33064:SF29">
    <property type="entry name" value="PEPTIDASE A2 DOMAIN-CONTAINING PROTEIN-RELATED"/>
    <property type="match status" value="1"/>
</dbReference>
<dbReference type="InterPro" id="IPR051320">
    <property type="entry name" value="Viral_Replic_Matur_Polypro"/>
</dbReference>
<sequence>MVDTRAEHSIVTTPVAPLRDHRVTTMGATGDQAKSQPFCQAQTCKLGGHIVSHEFLYLPDCPIPLLGRDLLTKLVAQISFEPSDQATMSLQPPPEGLILSITILREEEWRLYGTGSVKQNLEGYRADFPEVWGEDNLPGLAKHKAPVLVELRPGAQPQRLRQYPITREARSGIQKHLAHLRAAGILVECQSPWNTPLLPVRKSNGEYWPVQDLRVVNQATVSLHPIIPNPYTLLSQLPLEAG</sequence>
<organism evidence="3 4">
    <name type="scientific">Rhinolophus ferrumequinum</name>
    <name type="common">Greater horseshoe bat</name>
    <dbReference type="NCBI Taxonomy" id="59479"/>
    <lineage>
        <taxon>Eukaryota</taxon>
        <taxon>Metazoa</taxon>
        <taxon>Chordata</taxon>
        <taxon>Craniata</taxon>
        <taxon>Vertebrata</taxon>
        <taxon>Euteleostomi</taxon>
        <taxon>Mammalia</taxon>
        <taxon>Eutheria</taxon>
        <taxon>Laurasiatheria</taxon>
        <taxon>Chiroptera</taxon>
        <taxon>Yinpterochiroptera</taxon>
        <taxon>Rhinolophoidea</taxon>
        <taxon>Rhinolophidae</taxon>
        <taxon>Rhinolophinae</taxon>
        <taxon>Rhinolophus</taxon>
    </lineage>
</organism>
<dbReference type="InterPro" id="IPR001995">
    <property type="entry name" value="Peptidase_A2_cat"/>
</dbReference>
<reference evidence="3 4" key="1">
    <citation type="journal article" date="2020" name="Nature">
        <title>Six reference-quality genomes reveal evolution of bat adaptations.</title>
        <authorList>
            <person name="Jebb D."/>
            <person name="Huang Z."/>
            <person name="Pippel M."/>
            <person name="Hughes G.M."/>
            <person name="Lavrichenko K."/>
            <person name="Devanna P."/>
            <person name="Winkler S."/>
            <person name="Jermiin L.S."/>
            <person name="Skirmuntt E.C."/>
            <person name="Katzourakis A."/>
            <person name="Burkitt-Gray L."/>
            <person name="Ray D.A."/>
            <person name="Sullivan K.A.M."/>
            <person name="Roscito J.G."/>
            <person name="Kirilenko B.M."/>
            <person name="Davalos L.M."/>
            <person name="Corthals A.P."/>
            <person name="Power M.L."/>
            <person name="Jones G."/>
            <person name="Ransome R.D."/>
            <person name="Dechmann D.K.N."/>
            <person name="Locatelli A.G."/>
            <person name="Puechmaille S.J."/>
            <person name="Fedrigo O."/>
            <person name="Jarvis E.D."/>
            <person name="Hiller M."/>
            <person name="Vernes S.C."/>
            <person name="Myers E.W."/>
            <person name="Teeling E.C."/>
        </authorList>
    </citation>
    <scope>NUCLEOTIDE SEQUENCE [LARGE SCALE GENOMIC DNA]</scope>
    <source>
        <strain evidence="3">MRhiFer1</strain>
        <tissue evidence="3">Lung</tissue>
    </source>
</reference>
<evidence type="ECO:0000256" key="1">
    <source>
        <dbReference type="ARBA" id="ARBA00022801"/>
    </source>
</evidence>
<dbReference type="PANTHER" id="PTHR33064">
    <property type="entry name" value="POL PROTEIN"/>
    <property type="match status" value="1"/>
</dbReference>
<dbReference type="Proteomes" id="UP000585614">
    <property type="component" value="Unassembled WGS sequence"/>
</dbReference>
<name>A0A7J8AV50_RHIFE</name>
<dbReference type="SUPFAM" id="SSF50630">
    <property type="entry name" value="Acid proteases"/>
    <property type="match status" value="1"/>
</dbReference>
<evidence type="ECO:0000259" key="2">
    <source>
        <dbReference type="PROSITE" id="PS50175"/>
    </source>
</evidence>
<evidence type="ECO:0000313" key="4">
    <source>
        <dbReference type="Proteomes" id="UP000585614"/>
    </source>
</evidence>
<keyword evidence="1" id="KW-0378">Hydrolase</keyword>
<dbReference type="InterPro" id="IPR018061">
    <property type="entry name" value="Retropepsins"/>
</dbReference>